<dbReference type="InterPro" id="IPR010095">
    <property type="entry name" value="Cas12f1-like_TNB"/>
</dbReference>
<sequence>MKCHDYGIELRYVDRFYPSSQICSDCGHIQPMSLNQRTYHYHHFGMI</sequence>
<evidence type="ECO:0000313" key="5">
    <source>
        <dbReference type="Proteomes" id="UP000293854"/>
    </source>
</evidence>
<reference evidence="4 5" key="1">
    <citation type="submission" date="2018-11" db="EMBL/GenBank/DDBJ databases">
        <title>Genomic profiling of Staphylococcus species from a Poultry farm system in KwaZulu-Natal, South Africa.</title>
        <authorList>
            <person name="Amoako D.G."/>
            <person name="Somboro A.M."/>
            <person name="Abia A.L.K."/>
            <person name="Bester L.A."/>
            <person name="Essack S.Y."/>
        </authorList>
    </citation>
    <scope>NUCLEOTIDE SEQUENCE [LARGE SCALE GENOMIC DNA]</scope>
    <source>
        <strain evidence="4 5">SA11</strain>
    </source>
</reference>
<dbReference type="EMBL" id="CP068073">
    <property type="protein sequence ID" value="QQS84003.1"/>
    <property type="molecule type" value="Genomic_DNA"/>
</dbReference>
<dbReference type="OrthoDB" id="56768at2"/>
<protein>
    <submittedName>
        <fullName evidence="3">Transposase</fullName>
    </submittedName>
</protein>
<dbReference type="GeneID" id="97128407"/>
<proteinExistence type="predicted"/>
<evidence type="ECO:0000256" key="1">
    <source>
        <dbReference type="ARBA" id="ARBA00023125"/>
    </source>
</evidence>
<gene>
    <name evidence="4" type="ORF">EIG99_10215</name>
    <name evidence="3" type="ORF">I6J05_03850</name>
</gene>
<dbReference type="Pfam" id="PF07282">
    <property type="entry name" value="Cas12f1-like_TNB"/>
    <property type="match status" value="1"/>
</dbReference>
<evidence type="ECO:0000313" key="3">
    <source>
        <dbReference type="EMBL" id="QQS84003.1"/>
    </source>
</evidence>
<dbReference type="RefSeq" id="WP_082107845.1">
    <property type="nucleotide sequence ID" value="NZ_CP018776.1"/>
</dbReference>
<name>A0A4Q7CLD1_9STAP</name>
<evidence type="ECO:0000259" key="2">
    <source>
        <dbReference type="Pfam" id="PF07282"/>
    </source>
</evidence>
<dbReference type="Proteomes" id="UP000293854">
    <property type="component" value="Unassembled WGS sequence"/>
</dbReference>
<reference evidence="3 6" key="2">
    <citation type="submission" date="2021-01" db="EMBL/GenBank/DDBJ databases">
        <title>FDA dAtabase for Regulatory Grade micrObial Sequences (FDA-ARGOS): Supporting development and validation of Infectious Disease Dx tests.</title>
        <authorList>
            <person name="Sproer C."/>
            <person name="Gronow S."/>
            <person name="Severitt S."/>
            <person name="Schroder I."/>
            <person name="Tallon L."/>
            <person name="Sadzewicz L."/>
            <person name="Zhao X."/>
            <person name="Boylan J."/>
            <person name="Ott S."/>
            <person name="Bowen H."/>
            <person name="Vavikolanu K."/>
            <person name="Mehta A."/>
            <person name="Aluvathingal J."/>
            <person name="Nadendla S."/>
            <person name="Lowell S."/>
            <person name="Myers T."/>
            <person name="Yan Y."/>
            <person name="Sichtig H."/>
        </authorList>
    </citation>
    <scope>NUCLEOTIDE SEQUENCE [LARGE SCALE GENOMIC DNA]</scope>
    <source>
        <strain evidence="3 6">FDAARGOS_1148</strain>
    </source>
</reference>
<keyword evidence="1" id="KW-0238">DNA-binding</keyword>
<keyword evidence="6" id="KW-1185">Reference proteome</keyword>
<dbReference type="GO" id="GO:0003677">
    <property type="term" value="F:DNA binding"/>
    <property type="evidence" value="ECO:0007669"/>
    <property type="project" value="UniProtKB-KW"/>
</dbReference>
<dbReference type="Proteomes" id="UP000595942">
    <property type="component" value="Chromosome"/>
</dbReference>
<organism evidence="4 5">
    <name type="scientific">Staphylococcus condimenti</name>
    <dbReference type="NCBI Taxonomy" id="70255"/>
    <lineage>
        <taxon>Bacteria</taxon>
        <taxon>Bacillati</taxon>
        <taxon>Bacillota</taxon>
        <taxon>Bacilli</taxon>
        <taxon>Bacillales</taxon>
        <taxon>Staphylococcaceae</taxon>
        <taxon>Staphylococcus</taxon>
    </lineage>
</organism>
<dbReference type="EMBL" id="RQTE01000216">
    <property type="protein sequence ID" value="RZI00883.1"/>
    <property type="molecule type" value="Genomic_DNA"/>
</dbReference>
<evidence type="ECO:0000313" key="4">
    <source>
        <dbReference type="EMBL" id="RZI00883.1"/>
    </source>
</evidence>
<accession>A0A4Q7CLD1</accession>
<dbReference type="AlphaFoldDB" id="A0A4Q7CLD1"/>
<evidence type="ECO:0000313" key="6">
    <source>
        <dbReference type="Proteomes" id="UP000595942"/>
    </source>
</evidence>
<feature type="domain" description="Cas12f1-like TNB" evidence="2">
    <location>
        <begin position="2"/>
        <end position="45"/>
    </location>
</feature>